<dbReference type="AlphaFoldDB" id="A0A3G9FWF0"/>
<evidence type="ECO:0000313" key="2">
    <source>
        <dbReference type="Proteomes" id="UP000278756"/>
    </source>
</evidence>
<reference evidence="2" key="1">
    <citation type="journal article" date="2017" name="Biotechnol. Biofuels">
        <title>Evaluation of environmental bacterial communities as a factor affecting the growth of duckweed Lemna minor.</title>
        <authorList>
            <person name="Ishizawa H."/>
            <person name="Kuroda M."/>
            <person name="Morikawa M."/>
            <person name="Ike M."/>
        </authorList>
    </citation>
    <scope>NUCLEOTIDE SEQUENCE [LARGE SCALE GENOMIC DNA]</scope>
    <source>
        <strain evidence="2">M6</strain>
    </source>
</reference>
<dbReference type="Proteomes" id="UP000278756">
    <property type="component" value="Chromosome 1"/>
</dbReference>
<proteinExistence type="predicted"/>
<gene>
    <name evidence="1" type="ORF">EM6_0005</name>
</gene>
<reference evidence="2" key="2">
    <citation type="journal article" date="2017" name="Plant Physiol. Biochem.">
        <title>Differential oxidative and antioxidative response of duckweed Lemna minor toward plant growth promoting/inhibiting bacteria.</title>
        <authorList>
            <person name="Ishizawa H."/>
            <person name="Kuroda M."/>
            <person name="Morikawa M."/>
            <person name="Ike M."/>
        </authorList>
    </citation>
    <scope>NUCLEOTIDE SEQUENCE [LARGE SCALE GENOMIC DNA]</scope>
    <source>
        <strain evidence="2">M6</strain>
    </source>
</reference>
<name>A0A3G9FWF0_9CAUL</name>
<evidence type="ECO:0000313" key="1">
    <source>
        <dbReference type="EMBL" id="BBF79442.1"/>
    </source>
</evidence>
<dbReference type="Pfam" id="PF07277">
    <property type="entry name" value="SapC"/>
    <property type="match status" value="1"/>
</dbReference>
<dbReference type="EMBL" id="AP018827">
    <property type="protein sequence ID" value="BBF79442.1"/>
    <property type="molecule type" value="Genomic_DNA"/>
</dbReference>
<protein>
    <submittedName>
        <fullName evidence="1">Peptide transport system permease protein sapC</fullName>
    </submittedName>
</protein>
<dbReference type="OrthoDB" id="8888710at2"/>
<dbReference type="InterPro" id="IPR010836">
    <property type="entry name" value="SapC"/>
</dbReference>
<organism evidence="1 2">
    <name type="scientific">Asticcacaulis excentricus</name>
    <dbReference type="NCBI Taxonomy" id="78587"/>
    <lineage>
        <taxon>Bacteria</taxon>
        <taxon>Pseudomonadati</taxon>
        <taxon>Pseudomonadota</taxon>
        <taxon>Alphaproteobacteria</taxon>
        <taxon>Caulobacterales</taxon>
        <taxon>Caulobacteraceae</taxon>
        <taxon>Asticcacaulis</taxon>
    </lineage>
</organism>
<sequence>MPNAVLLDNVQHHDLRVIGGHGPAFGDAVNEIPVFAPEFAELQRDYPLYFRQTEKGGFQTYALLGLDKDENLFLADGQWQARHVPAMSNRGPFLIGMNDDQPMLMVDLDHPRLSRSEGEPVFLPHGGNAPALERHMRALRTIHQGVELNAPMFAAFQAEGLIAPVEIAIRLDDTTEYKIPDLFSISQEALSQLSGEALERLNRAGFLALAFQVAGSMGNMARIIELKNRKRAAL</sequence>
<dbReference type="RefSeq" id="WP_126419448.1">
    <property type="nucleotide sequence ID" value="NZ_AP018827.1"/>
</dbReference>
<accession>A0A3G9FWF0</accession>